<dbReference type="AlphaFoldDB" id="A0A1H8BJ27"/>
<proteinExistence type="predicted"/>
<name>A0A1H8BJ27_STRJI</name>
<evidence type="ECO:0000313" key="1">
    <source>
        <dbReference type="EMBL" id="SEM82489.1"/>
    </source>
</evidence>
<keyword evidence="2" id="KW-1185">Reference proteome</keyword>
<accession>A0A1H8BJ27</accession>
<reference evidence="2" key="1">
    <citation type="submission" date="2016-10" db="EMBL/GenBank/DDBJ databases">
        <authorList>
            <person name="Varghese N."/>
        </authorList>
    </citation>
    <scope>NUCLEOTIDE SEQUENCE [LARGE SCALE GENOMIC DNA]</scope>
    <source>
        <strain evidence="2">DSM 45096 / BCRC 16803 / CGMCC 4.1857 / CIP 109030 / JCM 12277 / KCTC 19219 / NBRC 100920 / 33214</strain>
    </source>
</reference>
<dbReference type="Proteomes" id="UP000183015">
    <property type="component" value="Unassembled WGS sequence"/>
</dbReference>
<evidence type="ECO:0000313" key="2">
    <source>
        <dbReference type="Proteomes" id="UP000183015"/>
    </source>
</evidence>
<dbReference type="EMBL" id="FOAZ01000067">
    <property type="protein sequence ID" value="SEM82489.1"/>
    <property type="molecule type" value="Genomic_DNA"/>
</dbReference>
<dbReference type="STRING" id="235985.SAMN05414137_1674"/>
<protein>
    <submittedName>
        <fullName evidence="1">Uncharacterized protein</fullName>
    </submittedName>
</protein>
<sequence length="180" mass="19161">MPSHPSVLDRYPASARVRRDSTHRAGRVVGYASARAALLVRMDLATDPAGRYEEIHPDDLTRLPDELPLGDLVAATASLLGPAWTSAGTDDYGTYLLLDSLTGISVGVSPCDGQDDDEGRLTLSASNGEFAEDGFVTMPRVISLSAAAQLLLPEVLSAKAALLEFLADGMHCTMTIYNVR</sequence>
<gene>
    <name evidence="1" type="ORF">SAMN05414137_1674</name>
</gene>
<organism evidence="1 2">
    <name type="scientific">Streptacidiphilus jiangxiensis</name>
    <dbReference type="NCBI Taxonomy" id="235985"/>
    <lineage>
        <taxon>Bacteria</taxon>
        <taxon>Bacillati</taxon>
        <taxon>Actinomycetota</taxon>
        <taxon>Actinomycetes</taxon>
        <taxon>Kitasatosporales</taxon>
        <taxon>Streptomycetaceae</taxon>
        <taxon>Streptacidiphilus</taxon>
    </lineage>
</organism>